<comment type="cofactor">
    <cofactor evidence="1">
        <name>Mg(2+)</name>
        <dbReference type="ChEBI" id="CHEBI:18420"/>
    </cofactor>
</comment>
<dbReference type="EMBL" id="QYUM01000003">
    <property type="protein sequence ID" value="RJF91532.1"/>
    <property type="molecule type" value="Genomic_DNA"/>
</dbReference>
<sequence length="299" mass="32395">MTRASIDLTPALDQIASEMDRQFDLLLRVPDDSRRTLFQAMRHAAIGGGKRMRPLLTVATAEMFNVDRQRALRVATAVECIHVYSLIHDDLPAMDDDDLRRGKPTVHKAFDEATAVLAGDALHALAFEILADEETSPDPFVRSELVFELARASGPSGMAGGQMMDLAAAHDSFDLSAVTRLQQLKTGALIGVSVESGAILGRIPPEGRMGLRGYARDIGLAFQIADDILDVEGDADVAGKALNKDMAAGKATFLSLLGLDRAREQAGLLVDQAVRHLRGFGHEADLLRAVARYVVERDR</sequence>
<keyword evidence="5" id="KW-0460">Magnesium</keyword>
<dbReference type="InterPro" id="IPR008949">
    <property type="entry name" value="Isoprenoid_synthase_dom_sf"/>
</dbReference>
<dbReference type="PROSITE" id="PS00723">
    <property type="entry name" value="POLYPRENYL_SYNTHASE_1"/>
    <property type="match status" value="1"/>
</dbReference>
<dbReference type="SUPFAM" id="SSF48576">
    <property type="entry name" value="Terpenoid synthases"/>
    <property type="match status" value="1"/>
</dbReference>
<name>A0A418WNF7_9SPHN</name>
<evidence type="ECO:0000256" key="5">
    <source>
        <dbReference type="ARBA" id="ARBA00022842"/>
    </source>
</evidence>
<evidence type="ECO:0000256" key="1">
    <source>
        <dbReference type="ARBA" id="ARBA00001946"/>
    </source>
</evidence>
<reference evidence="8 9" key="1">
    <citation type="submission" date="2018-09" db="EMBL/GenBank/DDBJ databases">
        <authorList>
            <person name="Zhu H."/>
        </authorList>
    </citation>
    <scope>NUCLEOTIDE SEQUENCE [LARGE SCALE GENOMIC DNA]</scope>
    <source>
        <strain evidence="8 9">K2R01-6</strain>
    </source>
</reference>
<dbReference type="Gene3D" id="1.10.600.10">
    <property type="entry name" value="Farnesyl Diphosphate Synthase"/>
    <property type="match status" value="1"/>
</dbReference>
<evidence type="ECO:0000256" key="3">
    <source>
        <dbReference type="ARBA" id="ARBA00022679"/>
    </source>
</evidence>
<dbReference type="PROSITE" id="PS00444">
    <property type="entry name" value="POLYPRENYL_SYNTHASE_2"/>
    <property type="match status" value="1"/>
</dbReference>
<evidence type="ECO:0000256" key="4">
    <source>
        <dbReference type="ARBA" id="ARBA00022723"/>
    </source>
</evidence>
<dbReference type="SFLD" id="SFLDS00005">
    <property type="entry name" value="Isoprenoid_Synthase_Type_I"/>
    <property type="match status" value="1"/>
</dbReference>
<dbReference type="GO" id="GO:0046872">
    <property type="term" value="F:metal ion binding"/>
    <property type="evidence" value="ECO:0007669"/>
    <property type="project" value="UniProtKB-KW"/>
</dbReference>
<dbReference type="GO" id="GO:0004659">
    <property type="term" value="F:prenyltransferase activity"/>
    <property type="evidence" value="ECO:0007669"/>
    <property type="project" value="InterPro"/>
</dbReference>
<dbReference type="RefSeq" id="WP_119763755.1">
    <property type="nucleotide sequence ID" value="NZ_QYUM01000003.1"/>
</dbReference>
<evidence type="ECO:0000256" key="2">
    <source>
        <dbReference type="ARBA" id="ARBA00006706"/>
    </source>
</evidence>
<dbReference type="NCBIfam" id="NF045485">
    <property type="entry name" value="FPPsyn"/>
    <property type="match status" value="1"/>
</dbReference>
<protein>
    <submittedName>
        <fullName evidence="8">Polyprenyl synthetase family protein</fullName>
    </submittedName>
</protein>
<dbReference type="GO" id="GO:0016114">
    <property type="term" value="P:terpenoid biosynthetic process"/>
    <property type="evidence" value="ECO:0007669"/>
    <property type="project" value="UniProtKB-ARBA"/>
</dbReference>
<dbReference type="InterPro" id="IPR033749">
    <property type="entry name" value="Polyprenyl_synt_CS"/>
</dbReference>
<dbReference type="Pfam" id="PF00348">
    <property type="entry name" value="polyprenyl_synt"/>
    <property type="match status" value="1"/>
</dbReference>
<gene>
    <name evidence="8" type="ORF">D3876_11560</name>
</gene>
<dbReference type="PANTHER" id="PTHR43281">
    <property type="entry name" value="FARNESYL DIPHOSPHATE SYNTHASE"/>
    <property type="match status" value="1"/>
</dbReference>
<dbReference type="GO" id="GO:0005737">
    <property type="term" value="C:cytoplasm"/>
    <property type="evidence" value="ECO:0007669"/>
    <property type="project" value="UniProtKB-ARBA"/>
</dbReference>
<evidence type="ECO:0000256" key="6">
    <source>
        <dbReference type="ARBA" id="ARBA00023229"/>
    </source>
</evidence>
<dbReference type="InterPro" id="IPR000092">
    <property type="entry name" value="Polyprenyl_synt"/>
</dbReference>
<comment type="similarity">
    <text evidence="2 7">Belongs to the FPP/GGPP synthase family.</text>
</comment>
<dbReference type="InterPro" id="IPR053378">
    <property type="entry name" value="Prenyl_diphosphate_synthase"/>
</dbReference>
<dbReference type="CDD" id="cd00685">
    <property type="entry name" value="Trans_IPPS_HT"/>
    <property type="match status" value="1"/>
</dbReference>
<dbReference type="SFLD" id="SFLDG01017">
    <property type="entry name" value="Polyprenyl_Transferase_Like"/>
    <property type="match status" value="1"/>
</dbReference>
<dbReference type="PANTHER" id="PTHR43281:SF1">
    <property type="entry name" value="FARNESYL DIPHOSPHATE SYNTHASE"/>
    <property type="match status" value="1"/>
</dbReference>
<keyword evidence="6" id="KW-0414">Isoprene biosynthesis</keyword>
<comment type="caution">
    <text evidence="8">The sequence shown here is derived from an EMBL/GenBank/DDBJ whole genome shotgun (WGS) entry which is preliminary data.</text>
</comment>
<organism evidence="8 9">
    <name type="scientific">Sphingomonas cavernae</name>
    <dbReference type="NCBI Taxonomy" id="2320861"/>
    <lineage>
        <taxon>Bacteria</taxon>
        <taxon>Pseudomonadati</taxon>
        <taxon>Pseudomonadota</taxon>
        <taxon>Alphaproteobacteria</taxon>
        <taxon>Sphingomonadales</taxon>
        <taxon>Sphingomonadaceae</taxon>
        <taxon>Sphingomonas</taxon>
    </lineage>
</organism>
<dbReference type="OrthoDB" id="9805316at2"/>
<evidence type="ECO:0000313" key="9">
    <source>
        <dbReference type="Proteomes" id="UP000286100"/>
    </source>
</evidence>
<dbReference type="AlphaFoldDB" id="A0A418WNF7"/>
<keyword evidence="9" id="KW-1185">Reference proteome</keyword>
<keyword evidence="3 7" id="KW-0808">Transferase</keyword>
<evidence type="ECO:0000256" key="7">
    <source>
        <dbReference type="RuleBase" id="RU004466"/>
    </source>
</evidence>
<keyword evidence="4" id="KW-0479">Metal-binding</keyword>
<dbReference type="FunFam" id="1.10.600.10:FF:000001">
    <property type="entry name" value="Geranylgeranyl diphosphate synthase"/>
    <property type="match status" value="1"/>
</dbReference>
<accession>A0A418WNF7</accession>
<dbReference type="Proteomes" id="UP000286100">
    <property type="component" value="Unassembled WGS sequence"/>
</dbReference>
<evidence type="ECO:0000313" key="8">
    <source>
        <dbReference type="EMBL" id="RJF91532.1"/>
    </source>
</evidence>
<proteinExistence type="inferred from homology"/>